<keyword evidence="2" id="KW-1185">Reference proteome</keyword>
<dbReference type="InterPro" id="IPR036038">
    <property type="entry name" value="Aminotransferase-like"/>
</dbReference>
<proteinExistence type="predicted"/>
<dbReference type="Gene3D" id="3.20.10.10">
    <property type="entry name" value="D-amino Acid Aminotransferase, subunit A, domain 2"/>
    <property type="match status" value="1"/>
</dbReference>
<gene>
    <name evidence="1" type="ORF">J4H91_12740</name>
</gene>
<dbReference type="InterPro" id="IPR001544">
    <property type="entry name" value="Aminotrans_IV"/>
</dbReference>
<dbReference type="Proteomes" id="UP000664398">
    <property type="component" value="Unassembled WGS sequence"/>
</dbReference>
<dbReference type="SUPFAM" id="SSF56752">
    <property type="entry name" value="D-aminoacid aminotransferase-like PLP-dependent enzymes"/>
    <property type="match status" value="1"/>
</dbReference>
<dbReference type="GO" id="GO:0008483">
    <property type="term" value="F:transaminase activity"/>
    <property type="evidence" value="ECO:0007669"/>
    <property type="project" value="UniProtKB-KW"/>
</dbReference>
<evidence type="ECO:0000313" key="2">
    <source>
        <dbReference type="Proteomes" id="UP000664398"/>
    </source>
</evidence>
<protein>
    <submittedName>
        <fullName evidence="1">Aminotransferase class IV</fullName>
    </submittedName>
</protein>
<dbReference type="EMBL" id="JAGDYL010000025">
    <property type="protein sequence ID" value="MBO1806173.1"/>
    <property type="molecule type" value="Genomic_DNA"/>
</dbReference>
<dbReference type="Pfam" id="PF01063">
    <property type="entry name" value="Aminotran_4"/>
    <property type="match status" value="1"/>
</dbReference>
<evidence type="ECO:0000313" key="1">
    <source>
        <dbReference type="EMBL" id="MBO1806173.1"/>
    </source>
</evidence>
<reference evidence="1" key="1">
    <citation type="submission" date="2021-03" db="EMBL/GenBank/DDBJ databases">
        <title>Leucobacter chromiisoli sp. nov., isolated from chromium-containing soil of chemical plant.</title>
        <authorList>
            <person name="Xu Z."/>
        </authorList>
    </citation>
    <scope>NUCLEOTIDE SEQUENCE</scope>
    <source>
        <strain evidence="1">A2</strain>
    </source>
</reference>
<sequence length="257" mass="27714">MTTTDERQSGALLVADSFRVRVDEATGAAQVRGLELHLARFADAAHSALAENTDDDDSERCVDAFLADALPRIAAYGAGFPRLELRGGSARDRGPRFDLALRPSPALGEALELRTAGSLALPHADRKGPNIARLAELNRELGAEALLLDGDGSVLEGATTAIVWWTGDALRRAASRERVPSVCEALLRELAERSGVEVREAAIEPAELALHEVWAVNALHGIRVVTNVDGVSPPTPDEHRLRRFREALDGTWQTLPE</sequence>
<name>A0A939M089_9MICO</name>
<keyword evidence="1" id="KW-0808">Transferase</keyword>
<accession>A0A939M089</accession>
<comment type="caution">
    <text evidence="1">The sequence shown here is derived from an EMBL/GenBank/DDBJ whole genome shotgun (WGS) entry which is preliminary data.</text>
</comment>
<dbReference type="AlphaFoldDB" id="A0A939M089"/>
<organism evidence="1 2">
    <name type="scientific">Leucobacter ruminantium</name>
    <dbReference type="NCBI Taxonomy" id="1289170"/>
    <lineage>
        <taxon>Bacteria</taxon>
        <taxon>Bacillati</taxon>
        <taxon>Actinomycetota</taxon>
        <taxon>Actinomycetes</taxon>
        <taxon>Micrococcales</taxon>
        <taxon>Microbacteriaceae</taxon>
        <taxon>Leucobacter</taxon>
    </lineage>
</organism>
<dbReference type="RefSeq" id="WP_208046637.1">
    <property type="nucleotide sequence ID" value="NZ_JAGDYL010000025.1"/>
</dbReference>
<keyword evidence="1" id="KW-0032">Aminotransferase</keyword>
<dbReference type="InterPro" id="IPR043132">
    <property type="entry name" value="BCAT-like_C"/>
</dbReference>